<dbReference type="InterPro" id="IPR035897">
    <property type="entry name" value="Toll_tir_struct_dom_sf"/>
</dbReference>
<gene>
    <name evidence="2" type="ORF">K788_0007327</name>
</gene>
<keyword evidence="2" id="KW-0614">Plasmid</keyword>
<dbReference type="Pfam" id="PF13676">
    <property type="entry name" value="TIR_2"/>
    <property type="match status" value="1"/>
</dbReference>
<dbReference type="InterPro" id="IPR000157">
    <property type="entry name" value="TIR_dom"/>
</dbReference>
<sequence length="358" mass="39957">MSKHSIFISHITEEAPVARLLKELIDSKFLGTLDVFASSHEDSIKLGTDWFDTIRQSINKCDAVIVICSPISVGRPWINFEAGAGWVRQIPVIPLCHSGLTPGRLPVPLNTLQGANINRPEDMQKLFDRLAALANMRAPNASEGVFQTRIAEFEKSVVANRLIGDTAFVATLVGPDIAKLTYALVASVVKIENLQSRIEGISDLSAFRFEFKDIDNLFNPVIIETSSHKMVHALLLEQIDKVANSIKFILSNSRVELSPELEDLFKSFLFIAAHQVDKWRGAMGFSNNKLENGQTLQNIMISMIREEPTPPVRREHSNLIHGFIDYYETLLSIKGWIARYQIVLSQLLGDTVHQPAAT</sequence>
<reference evidence="2 3" key="1">
    <citation type="journal article" date="2014" name="Genome Announc.">
        <title>Draft Genome Sequence of the Haloacid-Degrading Burkholderia caribensis Strain MBA4.</title>
        <authorList>
            <person name="Pan Y."/>
            <person name="Kong K.F."/>
            <person name="Tsang J.S."/>
        </authorList>
    </citation>
    <scope>NUCLEOTIDE SEQUENCE [LARGE SCALE GENOMIC DNA]</scope>
    <source>
        <strain evidence="2 3">MBA4</strain>
        <plasmid evidence="3">Plasmid</plasmid>
    </source>
</reference>
<dbReference type="AlphaFoldDB" id="A0A0P0RRJ0"/>
<dbReference type="Proteomes" id="UP000019146">
    <property type="component" value="Plasmid unnamed"/>
</dbReference>
<organism evidence="2 3">
    <name type="scientific">Paraburkholderia caribensis MBA4</name>
    <dbReference type="NCBI Taxonomy" id="1323664"/>
    <lineage>
        <taxon>Bacteria</taxon>
        <taxon>Pseudomonadati</taxon>
        <taxon>Pseudomonadota</taxon>
        <taxon>Betaproteobacteria</taxon>
        <taxon>Burkholderiales</taxon>
        <taxon>Burkholderiaceae</taxon>
        <taxon>Paraburkholderia</taxon>
    </lineage>
</organism>
<feature type="domain" description="TIR" evidence="1">
    <location>
        <begin position="6"/>
        <end position="125"/>
    </location>
</feature>
<name>A0A0P0RRJ0_9BURK</name>
<dbReference type="SUPFAM" id="SSF52200">
    <property type="entry name" value="Toll/Interleukin receptor TIR domain"/>
    <property type="match status" value="1"/>
</dbReference>
<dbReference type="Gene3D" id="3.40.50.10140">
    <property type="entry name" value="Toll/interleukin-1 receptor homology (TIR) domain"/>
    <property type="match status" value="1"/>
</dbReference>
<protein>
    <submittedName>
        <fullName evidence="2">TIR domain</fullName>
    </submittedName>
</protein>
<dbReference type="KEGG" id="bcai:K788_0007327"/>
<evidence type="ECO:0000313" key="2">
    <source>
        <dbReference type="EMBL" id="ALL71684.1"/>
    </source>
</evidence>
<dbReference type="GeneID" id="69975009"/>
<evidence type="ECO:0000259" key="1">
    <source>
        <dbReference type="Pfam" id="PF13676"/>
    </source>
</evidence>
<evidence type="ECO:0000313" key="3">
    <source>
        <dbReference type="Proteomes" id="UP000019146"/>
    </source>
</evidence>
<accession>A0A0P0RRJ0</accession>
<proteinExistence type="predicted"/>
<dbReference type="GO" id="GO:0007165">
    <property type="term" value="P:signal transduction"/>
    <property type="evidence" value="ECO:0007669"/>
    <property type="project" value="InterPro"/>
</dbReference>
<dbReference type="RefSeq" id="WP_051453798.1">
    <property type="nucleotide sequence ID" value="NZ_CP012748.1"/>
</dbReference>
<dbReference type="EMBL" id="CP012748">
    <property type="protein sequence ID" value="ALL71684.1"/>
    <property type="molecule type" value="Genomic_DNA"/>
</dbReference>
<geneLocation type="plasmid" evidence="3"/>